<evidence type="ECO:0000313" key="10">
    <source>
        <dbReference type="EMBL" id="KAG5549845.1"/>
    </source>
</evidence>
<keyword evidence="7" id="KW-0788">Thiol protease</keyword>
<evidence type="ECO:0000256" key="2">
    <source>
        <dbReference type="ARBA" id="ARBA00009085"/>
    </source>
</evidence>
<feature type="region of interest" description="Disordered" evidence="8">
    <location>
        <begin position="1"/>
        <end position="33"/>
    </location>
</feature>
<dbReference type="GO" id="GO:0004843">
    <property type="term" value="F:cysteine-type deubiquitinase activity"/>
    <property type="evidence" value="ECO:0007669"/>
    <property type="project" value="UniProtKB-EC"/>
</dbReference>
<dbReference type="InterPro" id="IPR029346">
    <property type="entry name" value="USP_C"/>
</dbReference>
<proteinExistence type="inferred from homology"/>
<comment type="caution">
    <text evidence="10">The sequence shown here is derived from an EMBL/GenBank/DDBJ whole genome shotgun (WGS) entry which is preliminary data.</text>
</comment>
<evidence type="ECO:0000259" key="9">
    <source>
        <dbReference type="Pfam" id="PF14533"/>
    </source>
</evidence>
<feature type="domain" description="Ubiquitin carboxyl-terminal hydrolase C-terminal" evidence="9">
    <location>
        <begin position="44"/>
        <end position="158"/>
    </location>
</feature>
<dbReference type="AlphaFoldDB" id="A0AAV6KBW5"/>
<evidence type="ECO:0000256" key="5">
    <source>
        <dbReference type="ARBA" id="ARBA00022786"/>
    </source>
</evidence>
<keyword evidence="5" id="KW-0833">Ubl conjugation pathway</keyword>
<dbReference type="EMBL" id="JACTNZ010000005">
    <property type="protein sequence ID" value="KAG5549845.1"/>
    <property type="molecule type" value="Genomic_DNA"/>
</dbReference>
<evidence type="ECO:0000256" key="8">
    <source>
        <dbReference type="SAM" id="MobiDB-lite"/>
    </source>
</evidence>
<organism evidence="10 11">
    <name type="scientific">Rhododendron griersonianum</name>
    <dbReference type="NCBI Taxonomy" id="479676"/>
    <lineage>
        <taxon>Eukaryota</taxon>
        <taxon>Viridiplantae</taxon>
        <taxon>Streptophyta</taxon>
        <taxon>Embryophyta</taxon>
        <taxon>Tracheophyta</taxon>
        <taxon>Spermatophyta</taxon>
        <taxon>Magnoliopsida</taxon>
        <taxon>eudicotyledons</taxon>
        <taxon>Gunneridae</taxon>
        <taxon>Pentapetalae</taxon>
        <taxon>asterids</taxon>
        <taxon>Ericales</taxon>
        <taxon>Ericaceae</taxon>
        <taxon>Ericoideae</taxon>
        <taxon>Rhodoreae</taxon>
        <taxon>Rhododendron</taxon>
    </lineage>
</organism>
<reference evidence="10" key="1">
    <citation type="submission" date="2020-08" db="EMBL/GenBank/DDBJ databases">
        <title>Plant Genome Project.</title>
        <authorList>
            <person name="Zhang R.-G."/>
        </authorList>
    </citation>
    <scope>NUCLEOTIDE SEQUENCE</scope>
    <source>
        <strain evidence="10">WSP0</strain>
        <tissue evidence="10">Leaf</tissue>
    </source>
</reference>
<feature type="compositionally biased region" description="Polar residues" evidence="8">
    <location>
        <begin position="15"/>
        <end position="27"/>
    </location>
</feature>
<gene>
    <name evidence="10" type="ORF">RHGRI_014971</name>
</gene>
<sequence length="372" mass="42258">MKKKTLAKRHEHGFQESSHNESQTSTPVILPETEVNEERVAPIKIPEEEDNLGPRDRLINIYHFKMDAAQNQGQVQNFGETFLFVVHEGETLAEVKVRIKKRLQVPDEEFSKWKFALSLGRPEYLLDSDIVSNHFHVLRGGVYGAWDLYLGLDHSDTARKRSNTGNQLFQSVSKKSYAANQENYYVVKAAEHVPSEPTHFVNASNRDSNDITAPAVKVRFLSYWVSSEASMLLEKIHGLHKDTFSKFSVTNHFMQTGVLESFALFVDSMITTKVNEVNEEALRQDFTSVKEFEQVGLDLSWLKQRLEEAKLVNKLSESLIFVESCESSLKQAQAKVCELKEELARAKAEVEVMLRESPKSLGVNDPVLEGVL</sequence>
<comment type="catalytic activity">
    <reaction evidence="1">
        <text>Thiol-dependent hydrolysis of ester, thioester, amide, peptide and isopeptide bonds formed by the C-terminal Gly of ubiquitin (a 76-residue protein attached to proteins as an intracellular targeting signal).</text>
        <dbReference type="EC" id="3.4.19.12"/>
    </reaction>
</comment>
<evidence type="ECO:0000256" key="4">
    <source>
        <dbReference type="ARBA" id="ARBA00022670"/>
    </source>
</evidence>
<dbReference type="Pfam" id="PF14533">
    <property type="entry name" value="USP7_C2"/>
    <property type="match status" value="1"/>
</dbReference>
<keyword evidence="6" id="KW-0378">Hydrolase</keyword>
<accession>A0AAV6KBW5</accession>
<dbReference type="EC" id="3.4.19.12" evidence="3"/>
<evidence type="ECO:0000256" key="6">
    <source>
        <dbReference type="ARBA" id="ARBA00022801"/>
    </source>
</evidence>
<keyword evidence="4" id="KW-0645">Protease</keyword>
<dbReference type="GO" id="GO:0006508">
    <property type="term" value="P:proteolysis"/>
    <property type="evidence" value="ECO:0007669"/>
    <property type="project" value="UniProtKB-KW"/>
</dbReference>
<feature type="compositionally biased region" description="Basic residues" evidence="8">
    <location>
        <begin position="1"/>
        <end position="11"/>
    </location>
</feature>
<evidence type="ECO:0000256" key="1">
    <source>
        <dbReference type="ARBA" id="ARBA00000707"/>
    </source>
</evidence>
<comment type="similarity">
    <text evidence="2">Belongs to the peptidase C19 family.</text>
</comment>
<evidence type="ECO:0000313" key="11">
    <source>
        <dbReference type="Proteomes" id="UP000823749"/>
    </source>
</evidence>
<protein>
    <recommendedName>
        <fullName evidence="3">ubiquitinyl hydrolase 1</fullName>
        <ecNumber evidence="3">3.4.19.12</ecNumber>
    </recommendedName>
</protein>
<keyword evidence="11" id="KW-1185">Reference proteome</keyword>
<name>A0AAV6KBW5_9ERIC</name>
<evidence type="ECO:0000256" key="3">
    <source>
        <dbReference type="ARBA" id="ARBA00012759"/>
    </source>
</evidence>
<dbReference type="Proteomes" id="UP000823749">
    <property type="component" value="Chromosome 5"/>
</dbReference>
<evidence type="ECO:0000256" key="7">
    <source>
        <dbReference type="ARBA" id="ARBA00022807"/>
    </source>
</evidence>